<keyword evidence="3" id="KW-1185">Reference proteome</keyword>
<accession>A0A9N8EVM0</accession>
<dbReference type="AlphaFoldDB" id="A0A9N8EVM0"/>
<dbReference type="EMBL" id="CAICTM010001952">
    <property type="protein sequence ID" value="CAB9527190.1"/>
    <property type="molecule type" value="Genomic_DNA"/>
</dbReference>
<organism evidence="2 3">
    <name type="scientific">Seminavis robusta</name>
    <dbReference type="NCBI Taxonomy" id="568900"/>
    <lineage>
        <taxon>Eukaryota</taxon>
        <taxon>Sar</taxon>
        <taxon>Stramenopiles</taxon>
        <taxon>Ochrophyta</taxon>
        <taxon>Bacillariophyta</taxon>
        <taxon>Bacillariophyceae</taxon>
        <taxon>Bacillariophycidae</taxon>
        <taxon>Naviculales</taxon>
        <taxon>Naviculaceae</taxon>
        <taxon>Seminavis</taxon>
    </lineage>
</organism>
<name>A0A9N8EVM0_9STRA</name>
<feature type="region of interest" description="Disordered" evidence="1">
    <location>
        <begin position="229"/>
        <end position="282"/>
    </location>
</feature>
<evidence type="ECO:0000313" key="2">
    <source>
        <dbReference type="EMBL" id="CAB9527190.1"/>
    </source>
</evidence>
<feature type="compositionally biased region" description="Low complexity" evidence="1">
    <location>
        <begin position="250"/>
        <end position="265"/>
    </location>
</feature>
<protein>
    <submittedName>
        <fullName evidence="2">Uncharacterized protein</fullName>
    </submittedName>
</protein>
<evidence type="ECO:0000256" key="1">
    <source>
        <dbReference type="SAM" id="MobiDB-lite"/>
    </source>
</evidence>
<feature type="compositionally biased region" description="Polar residues" evidence="1">
    <location>
        <begin position="266"/>
        <end position="276"/>
    </location>
</feature>
<proteinExistence type="predicted"/>
<evidence type="ECO:0000313" key="3">
    <source>
        <dbReference type="Proteomes" id="UP001153069"/>
    </source>
</evidence>
<comment type="caution">
    <text evidence="2">The sequence shown here is derived from an EMBL/GenBank/DDBJ whole genome shotgun (WGS) entry which is preliminary data.</text>
</comment>
<dbReference type="Proteomes" id="UP001153069">
    <property type="component" value="Unassembled WGS sequence"/>
</dbReference>
<gene>
    <name evidence="2" type="ORF">SEMRO_1954_G307650.1</name>
</gene>
<sequence length="312" mass="34851">MAARKPFDVTVDALPVMKMVGFGSSTMTGGLCSSFDDDDPSYGELHPDLDLFFDDENKVLSDLDFPFDHDGEDDEIQMDPDYIDNDNDDAFFEADPDYLFDPDNEPPILADQDFLCDDDEPIEIDHDFYGEEESLEFKSTLETTKKYNYDKPISTLETEPSADGKKEPRPTERLVFVVPSMIHSSSTIYLVAFGFTQQFSSLAGAPRRNMDLQEASLLTWTETGEAATVKKSKKKRSTDSSFLSSGPSNKKNTTTTPLRATLPANDNTIQRSNNNNKNKKHCAGFSSIESTLPSQRLYIHQRSSSTGTGTFE</sequence>
<reference evidence="2" key="1">
    <citation type="submission" date="2020-06" db="EMBL/GenBank/DDBJ databases">
        <authorList>
            <consortium name="Plant Systems Biology data submission"/>
        </authorList>
    </citation>
    <scope>NUCLEOTIDE SEQUENCE</scope>
    <source>
        <strain evidence="2">D6</strain>
    </source>
</reference>